<keyword evidence="7" id="KW-0479">Metal-binding</keyword>
<comment type="catalytic activity">
    <reaction evidence="4 7">
        <text>(6S)-5-formyl-5,6,7,8-tetrahydrofolate + ATP = (6R)-5,10-methenyltetrahydrofolate + ADP + phosphate</text>
        <dbReference type="Rhea" id="RHEA:10488"/>
        <dbReference type="ChEBI" id="CHEBI:30616"/>
        <dbReference type="ChEBI" id="CHEBI:43474"/>
        <dbReference type="ChEBI" id="CHEBI:57455"/>
        <dbReference type="ChEBI" id="CHEBI:57457"/>
        <dbReference type="ChEBI" id="CHEBI:456216"/>
        <dbReference type="EC" id="6.3.3.2"/>
    </reaction>
</comment>
<dbReference type="PIRSF" id="PIRSF006806">
    <property type="entry name" value="FTHF_cligase"/>
    <property type="match status" value="1"/>
</dbReference>
<dbReference type="GO" id="GO:0030272">
    <property type="term" value="F:5-formyltetrahydrofolate cyclo-ligase activity"/>
    <property type="evidence" value="ECO:0000318"/>
    <property type="project" value="GO_Central"/>
</dbReference>
<dbReference type="EnsemblMetazoa" id="XM_001183516">
    <property type="protein sequence ID" value="XP_001183516"/>
    <property type="gene ID" value="LOC753829"/>
</dbReference>
<accession>A0A7M7G3S7</accession>
<feature type="binding site" evidence="6">
    <location>
        <position position="54"/>
    </location>
    <ligand>
        <name>substrate</name>
    </ligand>
</feature>
<dbReference type="OMA" id="STIYPCQ"/>
<dbReference type="SUPFAM" id="SSF100950">
    <property type="entry name" value="NagB/RpiA/CoA transferase-like"/>
    <property type="match status" value="1"/>
</dbReference>
<dbReference type="GO" id="GO:0005737">
    <property type="term" value="C:cytoplasm"/>
    <property type="evidence" value="ECO:0000318"/>
    <property type="project" value="GO_Central"/>
</dbReference>
<dbReference type="PANTHER" id="PTHR23407">
    <property type="entry name" value="ATPASE INHIBITOR/5-FORMYLTETRAHYDROFOLATE CYCLO-LIGASE"/>
    <property type="match status" value="1"/>
</dbReference>
<evidence type="ECO:0000256" key="1">
    <source>
        <dbReference type="ARBA" id="ARBA00010638"/>
    </source>
</evidence>
<evidence type="ECO:0000256" key="3">
    <source>
        <dbReference type="ARBA" id="ARBA00022840"/>
    </source>
</evidence>
<dbReference type="FunCoup" id="A0A7M7G3S7">
    <property type="interactions" value="1116"/>
</dbReference>
<comment type="cofactor">
    <cofactor evidence="7">
        <name>Mg(2+)</name>
        <dbReference type="ChEBI" id="CHEBI:18420"/>
    </cofactor>
</comment>
<evidence type="ECO:0000256" key="5">
    <source>
        <dbReference type="ARBA" id="ARBA00038966"/>
    </source>
</evidence>
<reference evidence="9" key="1">
    <citation type="submission" date="2015-02" db="EMBL/GenBank/DDBJ databases">
        <title>Genome sequencing for Strongylocentrotus purpuratus.</title>
        <authorList>
            <person name="Murali S."/>
            <person name="Liu Y."/>
            <person name="Vee V."/>
            <person name="English A."/>
            <person name="Wang M."/>
            <person name="Skinner E."/>
            <person name="Han Y."/>
            <person name="Muzny D.M."/>
            <person name="Worley K.C."/>
            <person name="Gibbs R.A."/>
        </authorList>
    </citation>
    <scope>NUCLEOTIDE SEQUENCE</scope>
</reference>
<feature type="binding site" evidence="6">
    <location>
        <begin position="142"/>
        <end position="150"/>
    </location>
    <ligand>
        <name>ATP</name>
        <dbReference type="ChEBI" id="CHEBI:30616"/>
    </ligand>
</feature>
<evidence type="ECO:0000256" key="6">
    <source>
        <dbReference type="PIRSR" id="PIRSR006806-1"/>
    </source>
</evidence>
<dbReference type="GO" id="GO:0046872">
    <property type="term" value="F:metal ion binding"/>
    <property type="evidence" value="ECO:0007669"/>
    <property type="project" value="UniProtKB-KW"/>
</dbReference>
<evidence type="ECO:0000256" key="4">
    <source>
        <dbReference type="ARBA" id="ARBA00036539"/>
    </source>
</evidence>
<dbReference type="Proteomes" id="UP000007110">
    <property type="component" value="Unassembled WGS sequence"/>
</dbReference>
<sequence length="199" mass="22970">MEAIHHAKNLLRKELKKRLKSLSEPEKVRQSLYITKKLMEHPAYQKSQRISVYLAMKKEEVDTDGILRKMFSQNKLCYVPQYIGPKMNMMKMSSMEDYEALPETKWKIKQPADDDVREDALKTGGLDLIIIPGLGFSKEGHRLGRGKGYYDIYQNRCVEETGVKPVTIALAFKEQICESIPITENDVTIDYVLYGDMDD</sequence>
<dbReference type="GO" id="GO:0005524">
    <property type="term" value="F:ATP binding"/>
    <property type="evidence" value="ECO:0007669"/>
    <property type="project" value="UniProtKB-KW"/>
</dbReference>
<comment type="similarity">
    <text evidence="1 7">Belongs to the 5-formyltetrahydrofolate cyclo-ligase family.</text>
</comment>
<keyword evidence="2 6" id="KW-0547">Nucleotide-binding</keyword>
<feature type="binding site" evidence="6">
    <location>
        <position position="60"/>
    </location>
    <ligand>
        <name>substrate</name>
    </ligand>
</feature>
<dbReference type="InterPro" id="IPR024185">
    <property type="entry name" value="FTHF_cligase-like_sf"/>
</dbReference>
<proteinExistence type="inferred from homology"/>
<dbReference type="PANTHER" id="PTHR23407:SF1">
    <property type="entry name" value="5-FORMYLTETRAHYDROFOLATE CYCLO-LIGASE"/>
    <property type="match status" value="1"/>
</dbReference>
<dbReference type="GO" id="GO:0005739">
    <property type="term" value="C:mitochondrion"/>
    <property type="evidence" value="ECO:0000318"/>
    <property type="project" value="GO_Central"/>
</dbReference>
<reference evidence="8" key="2">
    <citation type="submission" date="2021-01" db="UniProtKB">
        <authorList>
            <consortium name="EnsemblMetazoa"/>
        </authorList>
    </citation>
    <scope>IDENTIFICATION</scope>
</reference>
<dbReference type="GO" id="GO:0009396">
    <property type="term" value="P:folic acid-containing compound biosynthetic process"/>
    <property type="evidence" value="ECO:0000318"/>
    <property type="project" value="GO_Central"/>
</dbReference>
<evidence type="ECO:0000256" key="7">
    <source>
        <dbReference type="RuleBase" id="RU361279"/>
    </source>
</evidence>
<evidence type="ECO:0000313" key="8">
    <source>
        <dbReference type="EnsemblMetazoa" id="XP_001183516"/>
    </source>
</evidence>
<dbReference type="InParanoid" id="A0A7M7G3S7"/>
<dbReference type="InterPro" id="IPR002698">
    <property type="entry name" value="FTHF_cligase"/>
</dbReference>
<organism evidence="8 9">
    <name type="scientific">Strongylocentrotus purpuratus</name>
    <name type="common">Purple sea urchin</name>
    <dbReference type="NCBI Taxonomy" id="7668"/>
    <lineage>
        <taxon>Eukaryota</taxon>
        <taxon>Metazoa</taxon>
        <taxon>Echinodermata</taxon>
        <taxon>Eleutherozoa</taxon>
        <taxon>Echinozoa</taxon>
        <taxon>Echinoidea</taxon>
        <taxon>Euechinoidea</taxon>
        <taxon>Echinacea</taxon>
        <taxon>Camarodonta</taxon>
        <taxon>Echinidea</taxon>
        <taxon>Strongylocentrotidae</taxon>
        <taxon>Strongylocentrotus</taxon>
    </lineage>
</organism>
<dbReference type="NCBIfam" id="TIGR02727">
    <property type="entry name" value="MTHFS_bact"/>
    <property type="match status" value="1"/>
</dbReference>
<dbReference type="GO" id="GO:0035999">
    <property type="term" value="P:tetrahydrofolate interconversion"/>
    <property type="evidence" value="ECO:0000318"/>
    <property type="project" value="GO_Central"/>
</dbReference>
<keyword evidence="7" id="KW-0460">Magnesium</keyword>
<dbReference type="EC" id="6.3.3.2" evidence="5 7"/>
<dbReference type="Gene3D" id="3.40.50.10420">
    <property type="entry name" value="NagB/RpiA/CoA transferase-like"/>
    <property type="match status" value="1"/>
</dbReference>
<dbReference type="InterPro" id="IPR037171">
    <property type="entry name" value="NagB/RpiA_transferase-like"/>
</dbReference>
<dbReference type="RefSeq" id="XP_001183516.2">
    <property type="nucleotide sequence ID" value="XM_001183516.4"/>
</dbReference>
<dbReference type="FunFam" id="3.40.50.10420:FF:000007">
    <property type="entry name" value="5-formyltetrahydrofolate cyclo-ligase"/>
    <property type="match status" value="1"/>
</dbReference>
<name>A0A7M7G3S7_STRPU</name>
<keyword evidence="3 6" id="KW-0067">ATP-binding</keyword>
<dbReference type="CTD" id="10588"/>
<protein>
    <recommendedName>
        <fullName evidence="5 7">5-formyltetrahydrofolate cyclo-ligase</fullName>
        <ecNumber evidence="5 7">6.3.3.2</ecNumber>
    </recommendedName>
</protein>
<dbReference type="KEGG" id="spu:753829"/>
<dbReference type="OrthoDB" id="2015992at2759"/>
<feature type="binding site" evidence="6">
    <location>
        <begin position="8"/>
        <end position="12"/>
    </location>
    <ligand>
        <name>ATP</name>
        <dbReference type="ChEBI" id="CHEBI:30616"/>
    </ligand>
</feature>
<dbReference type="AlphaFoldDB" id="A0A7M7G3S7"/>
<dbReference type="GeneID" id="753829"/>
<evidence type="ECO:0000256" key="2">
    <source>
        <dbReference type="ARBA" id="ARBA00022741"/>
    </source>
</evidence>
<keyword evidence="9" id="KW-1185">Reference proteome</keyword>
<dbReference type="Pfam" id="PF01812">
    <property type="entry name" value="5-FTHF_cyc-lig"/>
    <property type="match status" value="1"/>
</dbReference>
<evidence type="ECO:0000313" key="9">
    <source>
        <dbReference type="Proteomes" id="UP000007110"/>
    </source>
</evidence>